<evidence type="ECO:0000313" key="1">
    <source>
        <dbReference type="EMBL" id="CEM47700.1"/>
    </source>
</evidence>
<dbReference type="EMBL" id="CDMZ01003819">
    <property type="protein sequence ID" value="CEM47700.1"/>
    <property type="molecule type" value="Genomic_DNA"/>
</dbReference>
<organism evidence="1">
    <name type="scientific">Chromera velia CCMP2878</name>
    <dbReference type="NCBI Taxonomy" id="1169474"/>
    <lineage>
        <taxon>Eukaryota</taxon>
        <taxon>Sar</taxon>
        <taxon>Alveolata</taxon>
        <taxon>Colpodellida</taxon>
        <taxon>Chromeraceae</taxon>
        <taxon>Chromera</taxon>
    </lineage>
</organism>
<name>A0A0G4HTF0_9ALVE</name>
<dbReference type="VEuPathDB" id="CryptoDB:Cvel_8479"/>
<proteinExistence type="predicted"/>
<dbReference type="InterPro" id="IPR037056">
    <property type="entry name" value="RNase_H1_N_sf"/>
</dbReference>
<sequence length="170" mass="18429">MATQERNCRFYAIVRGRKVGIVACSGASAVTDVDPFVSNFPRGLVKHFRTWEEAQNFLDGENTPVKFRISTPGLKYPITKEVSVPCTEPVGDVLDRILAEGELGGRPTNGFEISLPSGEGSAITLETAAGAIPGRTPVVNVQMLENQTESKKHKRTSWTLQILGLPSSSK</sequence>
<dbReference type="AlphaFoldDB" id="A0A0G4HTF0"/>
<dbReference type="SUPFAM" id="SSF55658">
    <property type="entry name" value="L9 N-domain-like"/>
    <property type="match status" value="1"/>
</dbReference>
<dbReference type="InterPro" id="IPR009027">
    <property type="entry name" value="Ribosomal_bL9/RNase_H1_N"/>
</dbReference>
<reference evidence="1" key="1">
    <citation type="submission" date="2014-11" db="EMBL/GenBank/DDBJ databases">
        <authorList>
            <person name="Otto D Thomas"/>
            <person name="Naeem Raeece"/>
        </authorList>
    </citation>
    <scope>NUCLEOTIDE SEQUENCE</scope>
</reference>
<dbReference type="Gene3D" id="3.40.970.10">
    <property type="entry name" value="Ribonuclease H1, N-terminal domain"/>
    <property type="match status" value="1"/>
</dbReference>
<gene>
    <name evidence="1" type="ORF">Cvel_8479</name>
</gene>
<protein>
    <submittedName>
        <fullName evidence="1">Uncharacterized protein</fullName>
    </submittedName>
</protein>
<accession>A0A0G4HTF0</accession>